<protein>
    <submittedName>
        <fullName evidence="4">NAD(P)-binding protein</fullName>
    </submittedName>
</protein>
<dbReference type="Pfam" id="PF13561">
    <property type="entry name" value="adh_short_C2"/>
    <property type="match status" value="1"/>
</dbReference>
<keyword evidence="2" id="KW-0521">NADP</keyword>
<dbReference type="Gene3D" id="3.40.50.720">
    <property type="entry name" value="NAD(P)-binding Rossmann-like Domain"/>
    <property type="match status" value="1"/>
</dbReference>
<organism evidence="4 5">
    <name type="scientific">Karstenula rhodostoma CBS 690.94</name>
    <dbReference type="NCBI Taxonomy" id="1392251"/>
    <lineage>
        <taxon>Eukaryota</taxon>
        <taxon>Fungi</taxon>
        <taxon>Dikarya</taxon>
        <taxon>Ascomycota</taxon>
        <taxon>Pezizomycotina</taxon>
        <taxon>Dothideomycetes</taxon>
        <taxon>Pleosporomycetidae</taxon>
        <taxon>Pleosporales</taxon>
        <taxon>Massarineae</taxon>
        <taxon>Didymosphaeriaceae</taxon>
        <taxon>Karstenula</taxon>
    </lineage>
</organism>
<accession>A0A9P4U889</accession>
<evidence type="ECO:0000256" key="1">
    <source>
        <dbReference type="ARBA" id="ARBA00006484"/>
    </source>
</evidence>
<evidence type="ECO:0000313" key="4">
    <source>
        <dbReference type="EMBL" id="KAF2439943.1"/>
    </source>
</evidence>
<dbReference type="PRINTS" id="PR00081">
    <property type="entry name" value="GDHRDH"/>
</dbReference>
<sequence length="252" mass="26345">MAASRSLLGKVALITGASQGIGAATALHLAQLGAKVVINYSSNAKPAEELVQKIGSDNAIAIKADAGNLRDIECLVNETLAWGGGKIDILIPNAASGATGKGLDNTSEEDFDKVVGLNVKGPYFLVQKAAPHMAPGSHILLFSTSLTGLSQILPNYLLYVTTKGAVEQMTRVLAKDLGRKGIVVNAIAPGPTSTALFLDGKSEELIKTMASWNPFNRLGTPEDIARTAGWLVGPDNTWVQGQIIKTNGGMQL</sequence>
<evidence type="ECO:0000256" key="3">
    <source>
        <dbReference type="ARBA" id="ARBA00023002"/>
    </source>
</evidence>
<dbReference type="Proteomes" id="UP000799764">
    <property type="component" value="Unassembled WGS sequence"/>
</dbReference>
<gene>
    <name evidence="4" type="ORF">P171DRAFT_421240</name>
</gene>
<dbReference type="InterPro" id="IPR002347">
    <property type="entry name" value="SDR_fam"/>
</dbReference>
<dbReference type="PANTHER" id="PTHR48107:SF7">
    <property type="entry name" value="RE15974P"/>
    <property type="match status" value="1"/>
</dbReference>
<dbReference type="AlphaFoldDB" id="A0A9P4U889"/>
<comment type="similarity">
    <text evidence="1">Belongs to the short-chain dehydrogenases/reductases (SDR) family.</text>
</comment>
<keyword evidence="5" id="KW-1185">Reference proteome</keyword>
<name>A0A9P4U889_9PLEO</name>
<keyword evidence="3" id="KW-0560">Oxidoreductase</keyword>
<dbReference type="InterPro" id="IPR020904">
    <property type="entry name" value="Sc_DH/Rdtase_CS"/>
</dbReference>
<dbReference type="OrthoDB" id="47007at2759"/>
<evidence type="ECO:0000256" key="2">
    <source>
        <dbReference type="ARBA" id="ARBA00022857"/>
    </source>
</evidence>
<dbReference type="InterPro" id="IPR036291">
    <property type="entry name" value="NAD(P)-bd_dom_sf"/>
</dbReference>
<dbReference type="FunFam" id="3.40.50.720:FF:000084">
    <property type="entry name" value="Short-chain dehydrogenase reductase"/>
    <property type="match status" value="1"/>
</dbReference>
<dbReference type="PANTHER" id="PTHR48107">
    <property type="entry name" value="NADPH-DEPENDENT ALDEHYDE REDUCTASE-LIKE PROTEIN, CHLOROPLASTIC-RELATED"/>
    <property type="match status" value="1"/>
</dbReference>
<evidence type="ECO:0000313" key="5">
    <source>
        <dbReference type="Proteomes" id="UP000799764"/>
    </source>
</evidence>
<reference evidence="4" key="1">
    <citation type="journal article" date="2020" name="Stud. Mycol.">
        <title>101 Dothideomycetes genomes: a test case for predicting lifestyles and emergence of pathogens.</title>
        <authorList>
            <person name="Haridas S."/>
            <person name="Albert R."/>
            <person name="Binder M."/>
            <person name="Bloem J."/>
            <person name="Labutti K."/>
            <person name="Salamov A."/>
            <person name="Andreopoulos B."/>
            <person name="Baker S."/>
            <person name="Barry K."/>
            <person name="Bills G."/>
            <person name="Bluhm B."/>
            <person name="Cannon C."/>
            <person name="Castanera R."/>
            <person name="Culley D."/>
            <person name="Daum C."/>
            <person name="Ezra D."/>
            <person name="Gonzalez J."/>
            <person name="Henrissat B."/>
            <person name="Kuo A."/>
            <person name="Liang C."/>
            <person name="Lipzen A."/>
            <person name="Lutzoni F."/>
            <person name="Magnuson J."/>
            <person name="Mondo S."/>
            <person name="Nolan M."/>
            <person name="Ohm R."/>
            <person name="Pangilinan J."/>
            <person name="Park H.-J."/>
            <person name="Ramirez L."/>
            <person name="Alfaro M."/>
            <person name="Sun H."/>
            <person name="Tritt A."/>
            <person name="Yoshinaga Y."/>
            <person name="Zwiers L.-H."/>
            <person name="Turgeon B."/>
            <person name="Goodwin S."/>
            <person name="Spatafora J."/>
            <person name="Crous P."/>
            <person name="Grigoriev I."/>
        </authorList>
    </citation>
    <scope>NUCLEOTIDE SEQUENCE</scope>
    <source>
        <strain evidence="4">CBS 690.94</strain>
    </source>
</reference>
<dbReference type="PROSITE" id="PS00061">
    <property type="entry name" value="ADH_SHORT"/>
    <property type="match status" value="1"/>
</dbReference>
<proteinExistence type="inferred from homology"/>
<dbReference type="GO" id="GO:0016614">
    <property type="term" value="F:oxidoreductase activity, acting on CH-OH group of donors"/>
    <property type="evidence" value="ECO:0007669"/>
    <property type="project" value="UniProtKB-ARBA"/>
</dbReference>
<dbReference type="SUPFAM" id="SSF51735">
    <property type="entry name" value="NAD(P)-binding Rossmann-fold domains"/>
    <property type="match status" value="1"/>
</dbReference>
<dbReference type="EMBL" id="MU001508">
    <property type="protein sequence ID" value="KAF2439943.1"/>
    <property type="molecule type" value="Genomic_DNA"/>
</dbReference>
<comment type="caution">
    <text evidence="4">The sequence shown here is derived from an EMBL/GenBank/DDBJ whole genome shotgun (WGS) entry which is preliminary data.</text>
</comment>